<feature type="compositionally biased region" description="Pro residues" evidence="1">
    <location>
        <begin position="36"/>
        <end position="45"/>
    </location>
</feature>
<reference evidence="2 3" key="3">
    <citation type="journal article" date="2013" name="Rice">
        <title>Improvement of the Oryza sativa Nipponbare reference genome using next generation sequence and optical map data.</title>
        <authorList>
            <person name="Kawahara Y."/>
            <person name="de la Bastide M."/>
            <person name="Hamilton J.P."/>
            <person name="Kanamori H."/>
            <person name="McCombie W.R."/>
            <person name="Ouyang S."/>
            <person name="Schwartz D.C."/>
            <person name="Tanaka T."/>
            <person name="Wu J."/>
            <person name="Zhou S."/>
            <person name="Childs K.L."/>
            <person name="Davidson R.M."/>
            <person name="Lin H."/>
            <person name="Quesada-Ocampo L."/>
            <person name="Vaillancourt B."/>
            <person name="Sakai H."/>
            <person name="Lee S.S."/>
            <person name="Kim J."/>
            <person name="Numa H."/>
            <person name="Itoh T."/>
            <person name="Buell C.R."/>
            <person name="Matsumoto T."/>
        </authorList>
    </citation>
    <scope>NUCLEOTIDE SEQUENCE [LARGE SCALE GENOMIC DNA]</scope>
    <source>
        <strain evidence="3">cv. Nipponbare</strain>
    </source>
</reference>
<feature type="region of interest" description="Disordered" evidence="1">
    <location>
        <begin position="1"/>
        <end position="49"/>
    </location>
</feature>
<dbReference type="InParanoid" id="A0A0P0X122"/>
<protein>
    <submittedName>
        <fullName evidence="2">Os06g0699050 protein</fullName>
    </submittedName>
</protein>
<reference evidence="2 3" key="2">
    <citation type="journal article" date="2013" name="Plant Cell Physiol.">
        <title>Rice Annotation Project Database (RAP-DB): an integrative and interactive database for rice genomics.</title>
        <authorList>
            <person name="Sakai H."/>
            <person name="Lee S.S."/>
            <person name="Tanaka T."/>
            <person name="Numa H."/>
            <person name="Kim J."/>
            <person name="Kawahara Y."/>
            <person name="Wakimoto H."/>
            <person name="Yang C.C."/>
            <person name="Iwamoto M."/>
            <person name="Abe T."/>
            <person name="Yamada Y."/>
            <person name="Muto A."/>
            <person name="Inokuchi H."/>
            <person name="Ikemura T."/>
            <person name="Matsumoto T."/>
            <person name="Sasaki T."/>
            <person name="Itoh T."/>
        </authorList>
    </citation>
    <scope>NUCLEOTIDE SEQUENCE [LARGE SCALE GENOMIC DNA]</scope>
    <source>
        <strain evidence="3">cv. Nipponbare</strain>
    </source>
</reference>
<dbReference type="AlphaFoldDB" id="A0A0P0X122"/>
<dbReference type="Proteomes" id="UP000059680">
    <property type="component" value="Chromosome 6"/>
</dbReference>
<gene>
    <name evidence="2" type="ordered locus">Os06g0699050</name>
    <name evidence="2" type="ORF">OSNPB_060699050</name>
</gene>
<evidence type="ECO:0000313" key="2">
    <source>
        <dbReference type="EMBL" id="BAS99323.1"/>
    </source>
</evidence>
<dbReference type="Gramene" id="Os06t0699050-00">
    <property type="protein sequence ID" value="Os06t0699050-00"/>
    <property type="gene ID" value="Os06g0699050"/>
</dbReference>
<evidence type="ECO:0000313" key="3">
    <source>
        <dbReference type="Proteomes" id="UP000059680"/>
    </source>
</evidence>
<proteinExistence type="predicted"/>
<evidence type="ECO:0000256" key="1">
    <source>
        <dbReference type="SAM" id="MobiDB-lite"/>
    </source>
</evidence>
<sequence length="93" mass="9926">MRGITLAGFPPPKSIPSRPRPAQLDTYRRCIGPTKSPSPPPPSTPCFPLSLFRRSSSGIRSLASLTSFTTSTMSPYATASAVDATTCRVMQLP</sequence>
<name>A0A0P0X122_ORYSJ</name>
<dbReference type="EMBL" id="AP014962">
    <property type="protein sequence ID" value="BAS99323.1"/>
    <property type="molecule type" value="Genomic_DNA"/>
</dbReference>
<keyword evidence="3" id="KW-1185">Reference proteome</keyword>
<accession>A0A0P0X122</accession>
<organism evidence="2 3">
    <name type="scientific">Oryza sativa subsp. japonica</name>
    <name type="common">Rice</name>
    <dbReference type="NCBI Taxonomy" id="39947"/>
    <lineage>
        <taxon>Eukaryota</taxon>
        <taxon>Viridiplantae</taxon>
        <taxon>Streptophyta</taxon>
        <taxon>Embryophyta</taxon>
        <taxon>Tracheophyta</taxon>
        <taxon>Spermatophyta</taxon>
        <taxon>Magnoliopsida</taxon>
        <taxon>Liliopsida</taxon>
        <taxon>Poales</taxon>
        <taxon>Poaceae</taxon>
        <taxon>BOP clade</taxon>
        <taxon>Oryzoideae</taxon>
        <taxon>Oryzeae</taxon>
        <taxon>Oryzinae</taxon>
        <taxon>Oryza</taxon>
        <taxon>Oryza sativa</taxon>
    </lineage>
</organism>
<reference evidence="3" key="1">
    <citation type="journal article" date="2005" name="Nature">
        <title>The map-based sequence of the rice genome.</title>
        <authorList>
            <consortium name="International rice genome sequencing project (IRGSP)"/>
            <person name="Matsumoto T."/>
            <person name="Wu J."/>
            <person name="Kanamori H."/>
            <person name="Katayose Y."/>
            <person name="Fujisawa M."/>
            <person name="Namiki N."/>
            <person name="Mizuno H."/>
            <person name="Yamamoto K."/>
            <person name="Antonio B.A."/>
            <person name="Baba T."/>
            <person name="Sakata K."/>
            <person name="Nagamura Y."/>
            <person name="Aoki H."/>
            <person name="Arikawa K."/>
            <person name="Arita K."/>
            <person name="Bito T."/>
            <person name="Chiden Y."/>
            <person name="Fujitsuka N."/>
            <person name="Fukunaka R."/>
            <person name="Hamada M."/>
            <person name="Harada C."/>
            <person name="Hayashi A."/>
            <person name="Hijishita S."/>
            <person name="Honda M."/>
            <person name="Hosokawa S."/>
            <person name="Ichikawa Y."/>
            <person name="Idonuma A."/>
            <person name="Iijima M."/>
            <person name="Ikeda M."/>
            <person name="Ikeno M."/>
            <person name="Ito K."/>
            <person name="Ito S."/>
            <person name="Ito T."/>
            <person name="Ito Y."/>
            <person name="Ito Y."/>
            <person name="Iwabuchi A."/>
            <person name="Kamiya K."/>
            <person name="Karasawa W."/>
            <person name="Kurita K."/>
            <person name="Katagiri S."/>
            <person name="Kikuta A."/>
            <person name="Kobayashi H."/>
            <person name="Kobayashi N."/>
            <person name="Machita K."/>
            <person name="Maehara T."/>
            <person name="Masukawa M."/>
            <person name="Mizubayashi T."/>
            <person name="Mukai Y."/>
            <person name="Nagasaki H."/>
            <person name="Nagata Y."/>
            <person name="Naito S."/>
            <person name="Nakashima M."/>
            <person name="Nakama Y."/>
            <person name="Nakamichi Y."/>
            <person name="Nakamura M."/>
            <person name="Meguro A."/>
            <person name="Negishi M."/>
            <person name="Ohta I."/>
            <person name="Ohta T."/>
            <person name="Okamoto M."/>
            <person name="Ono N."/>
            <person name="Saji S."/>
            <person name="Sakaguchi M."/>
            <person name="Sakai K."/>
            <person name="Shibata M."/>
            <person name="Shimokawa T."/>
            <person name="Song J."/>
            <person name="Takazaki Y."/>
            <person name="Terasawa K."/>
            <person name="Tsugane M."/>
            <person name="Tsuji K."/>
            <person name="Ueda S."/>
            <person name="Waki K."/>
            <person name="Yamagata H."/>
            <person name="Yamamoto M."/>
            <person name="Yamamoto S."/>
            <person name="Yamane H."/>
            <person name="Yoshiki S."/>
            <person name="Yoshihara R."/>
            <person name="Yukawa K."/>
            <person name="Zhong H."/>
            <person name="Yano M."/>
            <person name="Yuan Q."/>
            <person name="Ouyang S."/>
            <person name="Liu J."/>
            <person name="Jones K.M."/>
            <person name="Gansberger K."/>
            <person name="Moffat K."/>
            <person name="Hill J."/>
            <person name="Bera J."/>
            <person name="Fadrosh D."/>
            <person name="Jin S."/>
            <person name="Johri S."/>
            <person name="Kim M."/>
            <person name="Overton L."/>
            <person name="Reardon M."/>
            <person name="Tsitrin T."/>
            <person name="Vuong H."/>
            <person name="Weaver B."/>
            <person name="Ciecko A."/>
            <person name="Tallon L."/>
            <person name="Jackson J."/>
            <person name="Pai G."/>
            <person name="Aken S.V."/>
            <person name="Utterback T."/>
            <person name="Reidmuller S."/>
            <person name="Feldblyum T."/>
            <person name="Hsiao J."/>
            <person name="Zismann V."/>
            <person name="Iobst S."/>
            <person name="de Vazeille A.R."/>
            <person name="Buell C.R."/>
            <person name="Ying K."/>
            <person name="Li Y."/>
            <person name="Lu T."/>
            <person name="Huang Y."/>
            <person name="Zhao Q."/>
            <person name="Feng Q."/>
            <person name="Zhang L."/>
            <person name="Zhu J."/>
            <person name="Weng Q."/>
            <person name="Mu J."/>
            <person name="Lu Y."/>
            <person name="Fan D."/>
            <person name="Liu Y."/>
            <person name="Guan J."/>
            <person name="Zhang Y."/>
            <person name="Yu S."/>
            <person name="Liu X."/>
            <person name="Zhang Y."/>
            <person name="Hong G."/>
            <person name="Han B."/>
            <person name="Choisne N."/>
            <person name="Demange N."/>
            <person name="Orjeda G."/>
            <person name="Samain S."/>
            <person name="Cattolico L."/>
            <person name="Pelletier E."/>
            <person name="Couloux A."/>
            <person name="Segurens B."/>
            <person name="Wincker P."/>
            <person name="D'Hont A."/>
            <person name="Scarpelli C."/>
            <person name="Weissenbach J."/>
            <person name="Salanoubat M."/>
            <person name="Quetier F."/>
            <person name="Yu Y."/>
            <person name="Kim H.R."/>
            <person name="Rambo T."/>
            <person name="Currie J."/>
            <person name="Collura K."/>
            <person name="Luo M."/>
            <person name="Yang T."/>
            <person name="Ammiraju J.S.S."/>
            <person name="Engler F."/>
            <person name="Soderlund C."/>
            <person name="Wing R.A."/>
            <person name="Palmer L.E."/>
            <person name="de la Bastide M."/>
            <person name="Spiegel L."/>
            <person name="Nascimento L."/>
            <person name="Zutavern T."/>
            <person name="O'Shaughnessy A."/>
            <person name="Dike S."/>
            <person name="Dedhia N."/>
            <person name="Preston R."/>
            <person name="Balija V."/>
            <person name="McCombie W.R."/>
            <person name="Chow T."/>
            <person name="Chen H."/>
            <person name="Chung M."/>
            <person name="Chen C."/>
            <person name="Shaw J."/>
            <person name="Wu H."/>
            <person name="Hsiao K."/>
            <person name="Chao Y."/>
            <person name="Chu M."/>
            <person name="Cheng C."/>
            <person name="Hour A."/>
            <person name="Lee P."/>
            <person name="Lin S."/>
            <person name="Lin Y."/>
            <person name="Liou J."/>
            <person name="Liu S."/>
            <person name="Hsing Y."/>
            <person name="Raghuvanshi S."/>
            <person name="Mohanty A."/>
            <person name="Bharti A.K."/>
            <person name="Gaur A."/>
            <person name="Gupta V."/>
            <person name="Kumar D."/>
            <person name="Ravi V."/>
            <person name="Vij S."/>
            <person name="Kapur A."/>
            <person name="Khurana P."/>
            <person name="Khurana P."/>
            <person name="Khurana J.P."/>
            <person name="Tyagi A.K."/>
            <person name="Gaikwad K."/>
            <person name="Singh A."/>
            <person name="Dalal V."/>
            <person name="Srivastava S."/>
            <person name="Dixit A."/>
            <person name="Pal A.K."/>
            <person name="Ghazi I.A."/>
            <person name="Yadav M."/>
            <person name="Pandit A."/>
            <person name="Bhargava A."/>
            <person name="Sureshbabu K."/>
            <person name="Batra K."/>
            <person name="Sharma T.R."/>
            <person name="Mohapatra T."/>
            <person name="Singh N.K."/>
            <person name="Messing J."/>
            <person name="Nelson A.B."/>
            <person name="Fuks G."/>
            <person name="Kavchok S."/>
            <person name="Keizer G."/>
            <person name="Linton E."/>
            <person name="Llaca V."/>
            <person name="Song R."/>
            <person name="Tanyolac B."/>
            <person name="Young S."/>
            <person name="Ho-Il K."/>
            <person name="Hahn J.H."/>
            <person name="Sangsakoo G."/>
            <person name="Vanavichit A."/>
            <person name="de Mattos Luiz.A.T."/>
            <person name="Zimmer P.D."/>
            <person name="Malone G."/>
            <person name="Dellagostin O."/>
            <person name="de Oliveira A.C."/>
            <person name="Bevan M."/>
            <person name="Bancroft I."/>
            <person name="Minx P."/>
            <person name="Cordum H."/>
            <person name="Wilson R."/>
            <person name="Cheng Z."/>
            <person name="Jin W."/>
            <person name="Jiang J."/>
            <person name="Leong S.A."/>
            <person name="Iwama H."/>
            <person name="Gojobori T."/>
            <person name="Itoh T."/>
            <person name="Niimura Y."/>
            <person name="Fujii Y."/>
            <person name="Habara T."/>
            <person name="Sakai H."/>
            <person name="Sato Y."/>
            <person name="Wilson G."/>
            <person name="Kumar K."/>
            <person name="McCouch S."/>
            <person name="Juretic N."/>
            <person name="Hoen D."/>
            <person name="Wright S."/>
            <person name="Bruskiewich R."/>
            <person name="Bureau T."/>
            <person name="Miyao A."/>
            <person name="Hirochika H."/>
            <person name="Nishikawa T."/>
            <person name="Kadowaki K."/>
            <person name="Sugiura M."/>
            <person name="Burr B."/>
            <person name="Sasaki T."/>
        </authorList>
    </citation>
    <scope>NUCLEOTIDE SEQUENCE [LARGE SCALE GENOMIC DNA]</scope>
    <source>
        <strain evidence="3">cv. Nipponbare</strain>
    </source>
</reference>
<dbReference type="PaxDb" id="39947-A0A0P0X122"/>